<gene>
    <name evidence="3" type="ORF">NITLEN_10053</name>
</gene>
<keyword evidence="2" id="KW-0732">Signal</keyword>
<dbReference type="InParanoid" id="A0A330L0V6"/>
<accession>A0A330L0V6</accession>
<reference evidence="4" key="1">
    <citation type="submission" date="2018-04" db="EMBL/GenBank/DDBJ databases">
        <authorList>
            <person name="Lucker S."/>
            <person name="Sakoula D."/>
        </authorList>
    </citation>
    <scope>NUCLEOTIDE SEQUENCE [LARGE SCALE GENOMIC DNA]</scope>
</reference>
<sequence>MSPKLITGRGRVAAAAAIAVGLLTPYAAQADLNIVGSTHGQNYQGVANPVAGQAAASIPLSLCDAGGPMPERYQNQGNITDLTDANILIPAGNIVVWRCTVGGVPNFAFRYTGGFSAKGYGNIKAPYVLPPGTPNAAALFTTIVPGGTGCTAATGGNPKTDPGTGRQYNSFQSCSQKELVQADFATSDTKGTAFTNTMCDPQTVPSCASPISDTGIVSFPITATPFAMIVGNGVQKCDPVTQAAAGKITLTRLQVEAIFSGQVSSWNQLGYCVYPVQALSPPDGALGAGAGDMSPIGTPFNGSIDQSIVTCSRPVTAGTRIAFDATMMKDAAEVSYGTYTFPFNTDINYLAPTVADGLACVQGRAAAPTTPANNNAITYNRADESASPLVFGTGNVGRMRGGYPVPVDGALPSNYLAPAVLANPTSAERAVSQKEFRCGRYPFWSDWVGIQRTSGPANPNQALWNQYVAAIGTLLPKTTTGYFWARNVRQPGQPVNTEMSVTKGETKGPINFEPGDHPACR</sequence>
<feature type="chain" id="PRO_5016261111" evidence="2">
    <location>
        <begin position="31"/>
        <end position="521"/>
    </location>
</feature>
<evidence type="ECO:0000256" key="2">
    <source>
        <dbReference type="SAM" id="SignalP"/>
    </source>
</evidence>
<dbReference type="EMBL" id="OUNR01000001">
    <property type="protein sequence ID" value="SPP62967.1"/>
    <property type="molecule type" value="Genomic_DNA"/>
</dbReference>
<keyword evidence="4" id="KW-1185">Reference proteome</keyword>
<evidence type="ECO:0000313" key="3">
    <source>
        <dbReference type="EMBL" id="SPP62967.1"/>
    </source>
</evidence>
<dbReference type="RefSeq" id="WP_121987583.1">
    <property type="nucleotide sequence ID" value="NZ_OUNR01000001.1"/>
</dbReference>
<organism evidence="3 4">
    <name type="scientific">Nitrospira lenta</name>
    <dbReference type="NCBI Taxonomy" id="1436998"/>
    <lineage>
        <taxon>Bacteria</taxon>
        <taxon>Pseudomonadati</taxon>
        <taxon>Nitrospirota</taxon>
        <taxon>Nitrospiria</taxon>
        <taxon>Nitrospirales</taxon>
        <taxon>Nitrospiraceae</taxon>
        <taxon>Nitrospira</taxon>
    </lineage>
</organism>
<proteinExistence type="predicted"/>
<evidence type="ECO:0000256" key="1">
    <source>
        <dbReference type="SAM" id="MobiDB-lite"/>
    </source>
</evidence>
<dbReference type="Proteomes" id="UP000248168">
    <property type="component" value="Unassembled WGS sequence"/>
</dbReference>
<feature type="region of interest" description="Disordered" evidence="1">
    <location>
        <begin position="494"/>
        <end position="521"/>
    </location>
</feature>
<dbReference type="SUPFAM" id="SSF53850">
    <property type="entry name" value="Periplasmic binding protein-like II"/>
    <property type="match status" value="1"/>
</dbReference>
<dbReference type="AlphaFoldDB" id="A0A330L0V6"/>
<name>A0A330L0V6_9BACT</name>
<evidence type="ECO:0000313" key="4">
    <source>
        <dbReference type="Proteomes" id="UP000248168"/>
    </source>
</evidence>
<dbReference type="Gene3D" id="3.40.190.10">
    <property type="entry name" value="Periplasmic binding protein-like II"/>
    <property type="match status" value="1"/>
</dbReference>
<dbReference type="OrthoDB" id="9790048at2"/>
<protein>
    <submittedName>
        <fullName evidence="3">Uncharacterized protein</fullName>
    </submittedName>
</protein>
<feature type="signal peptide" evidence="2">
    <location>
        <begin position="1"/>
        <end position="30"/>
    </location>
</feature>